<organism evidence="2 3">
    <name type="scientific">Stylophora pistillata</name>
    <name type="common">Smooth cauliflower coral</name>
    <dbReference type="NCBI Taxonomy" id="50429"/>
    <lineage>
        <taxon>Eukaryota</taxon>
        <taxon>Metazoa</taxon>
        <taxon>Cnidaria</taxon>
        <taxon>Anthozoa</taxon>
        <taxon>Hexacorallia</taxon>
        <taxon>Scleractinia</taxon>
        <taxon>Astrocoeniina</taxon>
        <taxon>Pocilloporidae</taxon>
        <taxon>Stylophora</taxon>
    </lineage>
</organism>
<dbReference type="STRING" id="50429.A0A2B4RHT8"/>
<dbReference type="PANTHER" id="PTHR46585:SF1">
    <property type="entry name" value="CHROMO DOMAIN-CONTAINING PROTEIN"/>
    <property type="match status" value="1"/>
</dbReference>
<evidence type="ECO:0000313" key="2">
    <source>
        <dbReference type="EMBL" id="PFX16040.1"/>
    </source>
</evidence>
<dbReference type="AlphaFoldDB" id="A0A2B4RHT8"/>
<dbReference type="PROSITE" id="PS50994">
    <property type="entry name" value="INTEGRASE"/>
    <property type="match status" value="1"/>
</dbReference>
<dbReference type="OrthoDB" id="5990108at2759"/>
<keyword evidence="3" id="KW-1185">Reference proteome</keyword>
<dbReference type="Proteomes" id="UP000225706">
    <property type="component" value="Unassembled WGS sequence"/>
</dbReference>
<dbReference type="EMBL" id="LSMT01000582">
    <property type="protein sequence ID" value="PFX16040.1"/>
    <property type="molecule type" value="Genomic_DNA"/>
</dbReference>
<dbReference type="Gene3D" id="3.30.420.10">
    <property type="entry name" value="Ribonuclease H-like superfamily/Ribonuclease H"/>
    <property type="match status" value="1"/>
</dbReference>
<comment type="caution">
    <text evidence="2">The sequence shown here is derived from an EMBL/GenBank/DDBJ whole genome shotgun (WGS) entry which is preliminary data.</text>
</comment>
<evidence type="ECO:0000259" key="1">
    <source>
        <dbReference type="PROSITE" id="PS50994"/>
    </source>
</evidence>
<dbReference type="SUPFAM" id="SSF53098">
    <property type="entry name" value="Ribonuclease H-like"/>
    <property type="match status" value="1"/>
</dbReference>
<gene>
    <name evidence="2" type="primary">F54H12.3</name>
    <name evidence="2" type="ORF">AWC38_SpisGene19704</name>
</gene>
<sequence length="821" mass="93569">MKKAKLETSKYEDPLQLGSLGGVAAYAKGNKISLSKARRELEKNIAYTLHKPVRRRGAFRPVLVFDKDEQWVADLVEVQKISKQNKGYKFILTVIDVLSKFAWAEPVKRKTGPEVTKAFTTILKRASKQGHTTPIRLQTDKGKEFYNSSFKALLKKEGIHHFSTQGDAKGSVIERWNRTFKTKLYRYFTASNSYKFLDVIQSIINQYNHTYHRSIGRAPVKVDDSNVKEVWYKLYDKHLPKADKKTKPPRPKFKIGDYVRLSKVARNFKKGYMQGWTEELFIVSLYVPSFQMIMYKKRYTTMRGGSLKRFKVYDMLPHKSQKGGTLYRFAHSSPPFNGTWNQIALQRGAGMGDMFKDFKSGVKKSVKTAWQKKNLSELGRGIKRSAKQAAGREIRKRARKEKQADYIDLDRSYFEWDCRFKTTADANIASGTSESNDATMTAFANNMPHCMIKQFLAKCNGTLMTEQIDMYHHKAHIMTLLGYSREDIDTILNATNGLFRGEIDVPVTYTANNVKGPAADGSGAHNDYKALSDNHKAAVQAQKKETRDLWSGGKRQILIMKPYDPLFYQGRWVVPNTSFQFQFWLNAATLFTNTIANDAVRDPTAEDVKVTFHMCLVKTNPGVFVGMAKKLETNLALYPLVRSEIRQYPLDNGATYKQINNPFSNRVPQRYIIAIVKQTAFNGDADEDMYAYSPSGVEYIKQIVNGEEYPYETLELNTGNGRNDRRGYFRFLEASGCLDRGSPNMIRFADWGYGKNATLFMFSNVPSGKHDRPVLLPKPTAHIDLHIKCAAQTSAKTIIIMAEYESVVKINSAKSITFMNV</sequence>
<feature type="domain" description="Integrase catalytic" evidence="1">
    <location>
        <begin position="57"/>
        <end position="227"/>
    </location>
</feature>
<protein>
    <submittedName>
        <fullName evidence="2">Uncharacterized transposon-derived protein F54H12.3</fullName>
    </submittedName>
</protein>
<dbReference type="InterPro" id="IPR012337">
    <property type="entry name" value="RNaseH-like_sf"/>
</dbReference>
<evidence type="ECO:0000313" key="3">
    <source>
        <dbReference type="Proteomes" id="UP000225706"/>
    </source>
</evidence>
<dbReference type="GO" id="GO:0015074">
    <property type="term" value="P:DNA integration"/>
    <property type="evidence" value="ECO:0007669"/>
    <property type="project" value="InterPro"/>
</dbReference>
<accession>A0A2B4RHT8</accession>
<dbReference type="Pfam" id="PF00665">
    <property type="entry name" value="rve"/>
    <property type="match status" value="1"/>
</dbReference>
<dbReference type="InterPro" id="IPR036397">
    <property type="entry name" value="RNaseH_sf"/>
</dbReference>
<dbReference type="PANTHER" id="PTHR46585">
    <property type="entry name" value="INTEGRASE CORE DOMAIN CONTAINING PROTEIN"/>
    <property type="match status" value="1"/>
</dbReference>
<reference evidence="3" key="1">
    <citation type="journal article" date="2017" name="bioRxiv">
        <title>Comparative analysis of the genomes of Stylophora pistillata and Acropora digitifera provides evidence for extensive differences between species of corals.</title>
        <authorList>
            <person name="Voolstra C.R."/>
            <person name="Li Y."/>
            <person name="Liew Y.J."/>
            <person name="Baumgarten S."/>
            <person name="Zoccola D."/>
            <person name="Flot J.-F."/>
            <person name="Tambutte S."/>
            <person name="Allemand D."/>
            <person name="Aranda M."/>
        </authorList>
    </citation>
    <scope>NUCLEOTIDE SEQUENCE [LARGE SCALE GENOMIC DNA]</scope>
</reference>
<dbReference type="InterPro" id="IPR001584">
    <property type="entry name" value="Integrase_cat-core"/>
</dbReference>
<dbReference type="GO" id="GO:0003676">
    <property type="term" value="F:nucleic acid binding"/>
    <property type="evidence" value="ECO:0007669"/>
    <property type="project" value="InterPro"/>
</dbReference>
<proteinExistence type="predicted"/>
<name>A0A2B4RHT8_STYPI</name>